<feature type="compositionally biased region" description="Low complexity" evidence="7">
    <location>
        <begin position="1388"/>
        <end position="1406"/>
    </location>
</feature>
<dbReference type="GeneID" id="43582206"/>
<keyword evidence="4 6" id="KW-0788">Thiol protease</keyword>
<dbReference type="InterPro" id="IPR036213">
    <property type="entry name" value="Calpain_III_sf"/>
</dbReference>
<dbReference type="PANTHER" id="PTHR46143">
    <property type="entry name" value="CALPAIN-7"/>
    <property type="match status" value="1"/>
</dbReference>
<feature type="compositionally biased region" description="Basic and acidic residues" evidence="7">
    <location>
        <begin position="1339"/>
        <end position="1362"/>
    </location>
</feature>
<proteinExistence type="inferred from homology"/>
<comment type="similarity">
    <text evidence="1">Belongs to the peptidase C2 family. PalB/RIM13 subfamily.</text>
</comment>
<dbReference type="SMART" id="SM00230">
    <property type="entry name" value="CysPc"/>
    <property type="match status" value="1"/>
</dbReference>
<name>A0A5E8BRG1_9ASCO</name>
<reference evidence="9 10" key="1">
    <citation type="submission" date="2019-09" db="EMBL/GenBank/DDBJ databases">
        <authorList>
            <person name="Brejova B."/>
        </authorList>
    </citation>
    <scope>NUCLEOTIDE SEQUENCE [LARGE SCALE GENOMIC DNA]</scope>
</reference>
<dbReference type="GO" id="GO:0008312">
    <property type="term" value="F:7S RNA binding"/>
    <property type="evidence" value="ECO:0007669"/>
    <property type="project" value="InterPro"/>
</dbReference>
<evidence type="ECO:0000256" key="2">
    <source>
        <dbReference type="ARBA" id="ARBA00022670"/>
    </source>
</evidence>
<dbReference type="SMART" id="SM00720">
    <property type="entry name" value="calpain_III"/>
    <property type="match status" value="1"/>
</dbReference>
<dbReference type="Gene3D" id="2.60.120.380">
    <property type="match status" value="1"/>
</dbReference>
<keyword evidence="3 6" id="KW-0378">Hydrolase</keyword>
<dbReference type="PROSITE" id="PS50203">
    <property type="entry name" value="CALPAIN_CAT"/>
    <property type="match status" value="1"/>
</dbReference>
<evidence type="ECO:0000256" key="3">
    <source>
        <dbReference type="ARBA" id="ARBA00022801"/>
    </source>
</evidence>
<dbReference type="SUPFAM" id="SSF49758">
    <property type="entry name" value="Calpain large subunit, middle domain (domain III)"/>
    <property type="match status" value="2"/>
</dbReference>
<dbReference type="Gene3D" id="1.25.40.10">
    <property type="entry name" value="Tetratricopeptide repeat domain"/>
    <property type="match status" value="1"/>
</dbReference>
<dbReference type="InterPro" id="IPR022683">
    <property type="entry name" value="Calpain_III"/>
</dbReference>
<keyword evidence="10" id="KW-1185">Reference proteome</keyword>
<evidence type="ECO:0000256" key="7">
    <source>
        <dbReference type="SAM" id="MobiDB-lite"/>
    </source>
</evidence>
<dbReference type="Gene3D" id="3.90.70.10">
    <property type="entry name" value="Cysteine proteinases"/>
    <property type="match status" value="1"/>
</dbReference>
<dbReference type="RefSeq" id="XP_031853997.1">
    <property type="nucleotide sequence ID" value="XM_031998106.1"/>
</dbReference>
<evidence type="ECO:0000313" key="9">
    <source>
        <dbReference type="EMBL" id="VVT53069.1"/>
    </source>
</evidence>
<dbReference type="SUPFAM" id="SSF48452">
    <property type="entry name" value="TPR-like"/>
    <property type="match status" value="1"/>
</dbReference>
<dbReference type="SUPFAM" id="SSF54001">
    <property type="entry name" value="Cysteine proteinases"/>
    <property type="match status" value="1"/>
</dbReference>
<dbReference type="InterPro" id="IPR038765">
    <property type="entry name" value="Papain-like_cys_pep_sf"/>
</dbReference>
<dbReference type="GO" id="GO:0048500">
    <property type="term" value="C:signal recognition particle"/>
    <property type="evidence" value="ECO:0007669"/>
    <property type="project" value="InterPro"/>
</dbReference>
<dbReference type="GO" id="GO:0006508">
    <property type="term" value="P:proteolysis"/>
    <property type="evidence" value="ECO:0007669"/>
    <property type="project" value="UniProtKB-KW"/>
</dbReference>
<feature type="region of interest" description="Disordered" evidence="7">
    <location>
        <begin position="1317"/>
        <end position="1421"/>
    </location>
</feature>
<dbReference type="InterPro" id="IPR011990">
    <property type="entry name" value="TPR-like_helical_dom_sf"/>
</dbReference>
<dbReference type="InterPro" id="IPR013699">
    <property type="entry name" value="Signal_recog_part_SRP72_RNA-bd"/>
</dbReference>
<evidence type="ECO:0000256" key="4">
    <source>
        <dbReference type="ARBA" id="ARBA00022807"/>
    </source>
</evidence>
<evidence type="ECO:0000256" key="6">
    <source>
        <dbReference type="PROSITE-ProRule" id="PRU00239"/>
    </source>
</evidence>
<dbReference type="EMBL" id="CABVLU010000003">
    <property type="protein sequence ID" value="VVT53069.1"/>
    <property type="molecule type" value="Genomic_DNA"/>
</dbReference>
<dbReference type="GO" id="GO:0004198">
    <property type="term" value="F:calcium-dependent cysteine-type endopeptidase activity"/>
    <property type="evidence" value="ECO:0007669"/>
    <property type="project" value="InterPro"/>
</dbReference>
<evidence type="ECO:0000313" key="10">
    <source>
        <dbReference type="Proteomes" id="UP000398389"/>
    </source>
</evidence>
<keyword evidence="2 6" id="KW-0645">Protease</keyword>
<sequence length="1421" mass="158977">MNSPFTSQNLSNLYSNALYLHSIGKSKEACAALQNAANFFFNNQIKSIPDKALKKGLISELNTIIVTLEQQKIVLEVPQQLEYISSKIGSNLFYPWRGPPLLLDLPDEQYEDPDGPLALSDSQMKIFNSWEQPNHVLNAQPVMEASGGDDLCQDYLDDCSIVASLLSIHALETRLSRKVLLNNIFPQDETGMPVLSKSGIYCVKLFINGCERMVTIDHKLPATNDSKHTLFVRSLSNPGLLWPAILEKAYLKIMGGYNFLGSYSASDTYALTSWIPEYIYLDGYFQDSLTSSRLSLWNRIYKHFHDGNLMVCVGTGPMSSKEALSLGLISDHDYAILGLSEIKSDTNDIKRFALIKNPWINETGHTTPIQLGTQDAPETRKGSFWVSFESLCLRFSSLYLNWNPDLFPHKPKVNFLWSISSINTFMETQVMAGNPQFKISNLAPSDNLTWFLVNQHLVESGSITGYLGISVFDSGGKRVYCASEAPLIKQGPYLNTFQYLLKLEMPPKTTYTLVVTASKKESKYTSLNFTLHSYSIFPIVLEKAKEELVFKSSLQGEWTPDLSGGSWLYQTYLDNPRYSLKVHEKADVLKLLLYSPVKYPMNIRMFLEADSLSRDLKRKREIISSGEYKVSQTTANTVYVEPGEYTIVVSLFEPKVTGPFTLVCRSSASFDLTPLPSINAGAFNRNRIIPWNNSARVEIPFTVSIKTTAYFCVIALPDGPEDENSQAPETMSFYRPHMRFSIFNKSLGQLLKTNDEFTDNRLGIYLSAIPLSSGIDNPKMSRANNKQSLADLVSQLSIFSKKDEYDGIVNTAKKILIQKPSDKQALQALITAYVDHDKYDNLYELLSNDPQKNDYLLYYGYSLYKLDLHDELVDLLGDSQQRGAMHLLAQSYYKQGLFTEARAIYKKFVNTPDQVDHETFDLSVNERAIISQLKFVGLSSEPPLFPATSPESYDQLFNDALISIASQDYTQALELLTRAKAICQTTPGFSPEALAAEITPILIQASYVNIKLSQYEQAASILDSIDYENFKDNTSLYLINTLRLVIDGGKKYKNPHSALSLLDFGIPYPEFTSHLVPLQKRILTNNKFLLELAGGKSRKNLLNRRNFTVDKSIEAYSFYKDVKDLPRAEQIKRLKKTRHSNNSNPALCFTIAQIYVFEKEYSLAAATISEFISYLEQFYNFREAYTPAVLSSFISLCSLAGKTGGHLVTVLESAIKYWSKEPEALKNPAFQSLFADAAIVLSGTGKEALVKEKLEEIYKKDPSNNTVVAGLFGLSDENISTQLASESAKLVSIADATAGINVDSLSLSGLEPLIKKRSAPESGKSAFSEPKRKNKKPRLPKDYDADKTPDPERWIPLRDRSTYKPPKNKGKKKVLASTQGGQADESLAVTSGTSTQSSSGTVATSKSKPKNAKKSKKKGRK</sequence>
<feature type="active site" evidence="6">
    <location>
        <position position="159"/>
    </location>
</feature>
<dbReference type="PANTHER" id="PTHR46143:SF1">
    <property type="entry name" value="CALPAIN-7"/>
    <property type="match status" value="1"/>
</dbReference>
<accession>A0A5E8BRG1</accession>
<dbReference type="Pfam" id="PF08492">
    <property type="entry name" value="SRP72"/>
    <property type="match status" value="1"/>
</dbReference>
<dbReference type="InterPro" id="IPR001300">
    <property type="entry name" value="Peptidase_C2_calpain_cat"/>
</dbReference>
<evidence type="ECO:0000256" key="1">
    <source>
        <dbReference type="ARBA" id="ARBA00010193"/>
    </source>
</evidence>
<protein>
    <recommendedName>
        <fullName evidence="5">Cysteine protease RIM13</fullName>
    </recommendedName>
</protein>
<feature type="compositionally biased region" description="Basic residues" evidence="7">
    <location>
        <begin position="1407"/>
        <end position="1421"/>
    </location>
</feature>
<dbReference type="Proteomes" id="UP000398389">
    <property type="component" value="Unassembled WGS sequence"/>
</dbReference>
<gene>
    <name evidence="9" type="ORF">SAPINGB_P003388</name>
</gene>
<evidence type="ECO:0000256" key="5">
    <source>
        <dbReference type="ARBA" id="ARBA00042255"/>
    </source>
</evidence>
<organism evidence="9 10">
    <name type="scientific">Magnusiomyces paraingens</name>
    <dbReference type="NCBI Taxonomy" id="2606893"/>
    <lineage>
        <taxon>Eukaryota</taxon>
        <taxon>Fungi</taxon>
        <taxon>Dikarya</taxon>
        <taxon>Ascomycota</taxon>
        <taxon>Saccharomycotina</taxon>
        <taxon>Dipodascomycetes</taxon>
        <taxon>Dipodascales</taxon>
        <taxon>Dipodascaceae</taxon>
        <taxon>Magnusiomyces</taxon>
    </lineage>
</organism>
<feature type="active site" evidence="6">
    <location>
        <position position="357"/>
    </location>
</feature>
<dbReference type="OrthoDB" id="167576at2759"/>
<evidence type="ECO:0000259" key="8">
    <source>
        <dbReference type="PROSITE" id="PS50203"/>
    </source>
</evidence>
<dbReference type="GO" id="GO:0006614">
    <property type="term" value="P:SRP-dependent cotranslational protein targeting to membrane"/>
    <property type="evidence" value="ECO:0007669"/>
    <property type="project" value="InterPro"/>
</dbReference>
<dbReference type="InterPro" id="IPR051297">
    <property type="entry name" value="PalB/RIM13"/>
</dbReference>
<feature type="active site" evidence="6">
    <location>
        <position position="332"/>
    </location>
</feature>
<dbReference type="Pfam" id="PF00648">
    <property type="entry name" value="Peptidase_C2"/>
    <property type="match status" value="1"/>
</dbReference>
<feature type="domain" description="Calpain catalytic" evidence="8">
    <location>
        <begin position="104"/>
        <end position="404"/>
    </location>
</feature>